<dbReference type="PANTHER" id="PTHR33408">
    <property type="entry name" value="TRANSPOSASE"/>
    <property type="match status" value="1"/>
</dbReference>
<dbReference type="AlphaFoldDB" id="A0A1Y0EDL5"/>
<dbReference type="Pfam" id="PF05598">
    <property type="entry name" value="DUF772"/>
    <property type="match status" value="1"/>
</dbReference>
<organism evidence="4 7">
    <name type="scientific">Yoonia vestfoldensis</name>
    <dbReference type="NCBI Taxonomy" id="245188"/>
    <lineage>
        <taxon>Bacteria</taxon>
        <taxon>Pseudomonadati</taxon>
        <taxon>Pseudomonadota</taxon>
        <taxon>Alphaproteobacteria</taxon>
        <taxon>Rhodobacterales</taxon>
        <taxon>Paracoccaceae</taxon>
        <taxon>Yoonia</taxon>
    </lineage>
</organism>
<evidence type="ECO:0000313" key="7">
    <source>
        <dbReference type="Proteomes" id="UP000195273"/>
    </source>
</evidence>
<protein>
    <submittedName>
        <fullName evidence="4">Transposase</fullName>
    </submittedName>
</protein>
<sequence>MLGPKQEAQGALFYEFSIEGHVPQDHLLRSIDRFVDLSGIRHHLAPFYSNTGRPSIDPELLIRMLLVGYCLGIRSERRLCEEVHLNLAYRWFCRLDLADRVPDHSTFSKNRHGRFRDSDLLRHLFETTVARCIAEGLVSGQRFAADASLIEADANKQNSTAKEGWNPSTIDPDDAPRAVREYLEVLDDAAFGAATTVEPKFTSHSDPSSQWTAARKGPAFFAYSTNYLIDTDHAVIVDVEATRSIRQAEVGSVRTMLDRVKDTFDLHPERIIADTAYGSGPMLGWLVDRKIAPHIPVIDKAGRTDGTWSRADFEWDADNNQYICPEGEALKQFRRNYSDPNRGPDGKGVAKYRALKLTCQACPSKAKCCPNADFRSITREEHEDARQVARDIAKTKQYVISMRLRKKVEMLFAHLKRILGLGRLRLRGPNGANDEFLLAATAQNLRKLAKIFPAPQQTRKA</sequence>
<evidence type="ECO:0000259" key="2">
    <source>
        <dbReference type="Pfam" id="PF13751"/>
    </source>
</evidence>
<dbReference type="KEGG" id="lvs:LOKVESSMR4R_03903"/>
<evidence type="ECO:0000313" key="5">
    <source>
        <dbReference type="EMBL" id="ARU03199.1"/>
    </source>
</evidence>
<feature type="domain" description="Transposase InsH N-terminal" evidence="1">
    <location>
        <begin position="17"/>
        <end position="112"/>
    </location>
</feature>
<name>A0A1Y0EDL5_9RHOB</name>
<evidence type="ECO:0000313" key="4">
    <source>
        <dbReference type="EMBL" id="ARU01694.1"/>
    </source>
</evidence>
<proteinExistence type="predicted"/>
<dbReference type="EMBL" id="CP021431">
    <property type="protein sequence ID" value="ARU01355.1"/>
    <property type="molecule type" value="Genomic_DNA"/>
</dbReference>
<dbReference type="KEGG" id="lvs:LOKVESSMR4R_02045"/>
<dbReference type="EMBL" id="CP021433">
    <property type="protein sequence ID" value="ARU03265.1"/>
    <property type="molecule type" value="Genomic_DNA"/>
</dbReference>
<dbReference type="InterPro" id="IPR008490">
    <property type="entry name" value="Transposase_InsH_N"/>
</dbReference>
<dbReference type="KEGG" id="lvs:LOKVESSMR4R_03976"/>
<dbReference type="Proteomes" id="UP000195273">
    <property type="component" value="Chromosome"/>
</dbReference>
<geneLocation type="plasmid" evidence="5 7">
    <name>pSMR4r-1</name>
</geneLocation>
<feature type="domain" description="Transposase DDE" evidence="2">
    <location>
        <begin position="323"/>
        <end position="449"/>
    </location>
</feature>
<dbReference type="InterPro" id="IPR025668">
    <property type="entry name" value="Tnp_DDE_dom"/>
</dbReference>
<dbReference type="EMBL" id="CP021432">
    <property type="protein sequence ID" value="ARU03199.1"/>
    <property type="molecule type" value="Genomic_DNA"/>
</dbReference>
<evidence type="ECO:0000259" key="1">
    <source>
        <dbReference type="Pfam" id="PF05598"/>
    </source>
</evidence>
<geneLocation type="plasmid" evidence="6 7">
    <name>pSMR4r-2</name>
</geneLocation>
<gene>
    <name evidence="3" type="ORF">LOKVESSMR4R_02045</name>
    <name evidence="4" type="ORF">LOKVESSMR4R_02390</name>
    <name evidence="6" type="ORF">LOKVESSMR4R_03903</name>
    <name evidence="5" type="ORF">LOKVESSMR4R_03976</name>
</gene>
<keyword evidence="5" id="KW-0614">Plasmid</keyword>
<dbReference type="KEGG" id="lvs:LOKVESSMR4R_02390"/>
<dbReference type="Proteomes" id="UP000195273">
    <property type="component" value="Plasmid pSMR4r-1"/>
</dbReference>
<dbReference type="EMBL" id="CP021431">
    <property type="protein sequence ID" value="ARU01694.1"/>
    <property type="molecule type" value="Genomic_DNA"/>
</dbReference>
<dbReference type="OrthoDB" id="9774608at2"/>
<keyword evidence="7" id="KW-1185">Reference proteome</keyword>
<reference evidence="4 7" key="1">
    <citation type="submission" date="2017-05" db="EMBL/GenBank/DDBJ databases">
        <title>Genome Sequence of Loktanella vestfoldensis Strain SMR4r Isolated from a Culture of the Diatom Skeletonema marinoi.</title>
        <authorList>
            <person name="Topel M."/>
            <person name="Pinder M.I.M."/>
            <person name="Johansson O.N."/>
            <person name="Kourtchenko O."/>
            <person name="Godhe A."/>
            <person name="Clarke A.K."/>
        </authorList>
    </citation>
    <scope>NUCLEOTIDE SEQUENCE [LARGE SCALE GENOMIC DNA]</scope>
    <source>
        <strain evidence="4 7">SMR4r</strain>
        <plasmid evidence="5 7">pSMR4r-1</plasmid>
        <plasmid evidence="6 7">pSMR4r-2</plasmid>
    </source>
</reference>
<dbReference type="RefSeq" id="WP_087208069.1">
    <property type="nucleotide sequence ID" value="NZ_CP021431.1"/>
</dbReference>
<dbReference type="Proteomes" id="UP000195273">
    <property type="component" value="Plasmid pSMR4r-2"/>
</dbReference>
<accession>A0A1Y0EDL5</accession>
<evidence type="ECO:0000313" key="3">
    <source>
        <dbReference type="EMBL" id="ARU01355.1"/>
    </source>
</evidence>
<dbReference type="Pfam" id="PF13751">
    <property type="entry name" value="DDE_Tnp_1_6"/>
    <property type="match status" value="1"/>
</dbReference>
<evidence type="ECO:0000313" key="6">
    <source>
        <dbReference type="EMBL" id="ARU03265.1"/>
    </source>
</evidence>